<name>A0A4U5MPJ7_POPAL</name>
<gene>
    <name evidence="3" type="ORF">D5086_0000299820</name>
</gene>
<reference evidence="3" key="1">
    <citation type="submission" date="2018-10" db="EMBL/GenBank/DDBJ databases">
        <title>Population genomic analysis revealed the cold adaptation of white poplar.</title>
        <authorList>
            <person name="Liu Y.-J."/>
        </authorList>
    </citation>
    <scope>NUCLEOTIDE SEQUENCE [LARGE SCALE GENOMIC DNA]</scope>
    <source>
        <strain evidence="3">PAL-ZL1</strain>
    </source>
</reference>
<dbReference type="InterPro" id="IPR054722">
    <property type="entry name" value="PolX-like_BBD"/>
</dbReference>
<evidence type="ECO:0000256" key="1">
    <source>
        <dbReference type="SAM" id="MobiDB-lite"/>
    </source>
</evidence>
<evidence type="ECO:0000313" key="3">
    <source>
        <dbReference type="EMBL" id="TKR71458.1"/>
    </source>
</evidence>
<feature type="region of interest" description="Disordered" evidence="1">
    <location>
        <begin position="633"/>
        <end position="664"/>
    </location>
</feature>
<dbReference type="Pfam" id="PF22936">
    <property type="entry name" value="Pol_BBD"/>
    <property type="match status" value="1"/>
</dbReference>
<feature type="region of interest" description="Disordered" evidence="1">
    <location>
        <begin position="480"/>
        <end position="509"/>
    </location>
</feature>
<feature type="compositionally biased region" description="Basic and acidic residues" evidence="1">
    <location>
        <begin position="635"/>
        <end position="664"/>
    </location>
</feature>
<dbReference type="STRING" id="43335.A0A4U5MPJ7"/>
<dbReference type="AlphaFoldDB" id="A0A4U5MPJ7"/>
<feature type="domain" description="Retrovirus-related Pol polyprotein from transposon TNT 1-94-like beta-barrel" evidence="2">
    <location>
        <begin position="303"/>
        <end position="377"/>
    </location>
</feature>
<proteinExistence type="predicted"/>
<protein>
    <recommendedName>
        <fullName evidence="2">Retrovirus-related Pol polyprotein from transposon TNT 1-94-like beta-barrel domain-containing protein</fullName>
    </recommendedName>
</protein>
<evidence type="ECO:0000259" key="2">
    <source>
        <dbReference type="Pfam" id="PF22936"/>
    </source>
</evidence>
<sequence length="664" mass="73425">MALENSSSTLSFNTMVHMVTIKLSSTNFLLWRSQVIPLLQCQNLYGYVDGSTPMPSAATDLAGHNMWKQLDQLVMSLLLSSLTEEALSITIGFTTSRDVWNSLETTFSQKSKVRELQIKDELHLMKRGSHSISEYSRIFKAHCDQLSAMGRPVEDTDKVHWYLRGLGHEFSTFSITQLSLTPIPSFKDIVPKAESFDLFSKSIDQNTGVPTYIANFSPASSHRSGNTNIYQHKYKGGPSRGGHRSKQNYRLPPRCQICREEGHYATDCNRRYIKPEATRYIKPDANLAEALTHCTIHDEPADWYTDTGASAHMTADASQLDQMEPYTGKDKVIVGNGSSLPITYTGSCSPTPHLQLNDVLVVPRLTKNLLSVSKLTRDYPLSVSFTDNDFIIQNLHNQRVVASGKHVDGLYVLKRGHQAFSTVLAKSSLYYIAFHDPISLPPVMASTTSSTGHSSPSSVSLSRPCKTCALDLPSPHGTISLAPSVPAPQEPQSTALPVASVPPQNSHSMITRGKADISKSKQYNYICQVPSSPLLFSLLVTKEPKGFKSAAKTFSSERLQLDGPALQVFNSYVDLLIRALPISVENEESLEGSGSRIVKMEGNESQQLALLASALLLEDELLPCSTMKLLPFPTRMDEQPKRASERQSRLPEQRQKEEEASTLS</sequence>
<accession>A0A4U5MPJ7</accession>
<dbReference type="PANTHER" id="PTHR47481">
    <property type="match status" value="1"/>
</dbReference>
<comment type="caution">
    <text evidence="3">The sequence shown here is derived from an EMBL/GenBank/DDBJ whole genome shotgun (WGS) entry which is preliminary data.</text>
</comment>
<organism evidence="3">
    <name type="scientific">Populus alba</name>
    <name type="common">White poplar</name>
    <dbReference type="NCBI Taxonomy" id="43335"/>
    <lineage>
        <taxon>Eukaryota</taxon>
        <taxon>Viridiplantae</taxon>
        <taxon>Streptophyta</taxon>
        <taxon>Embryophyta</taxon>
        <taxon>Tracheophyta</taxon>
        <taxon>Spermatophyta</taxon>
        <taxon>Magnoliopsida</taxon>
        <taxon>eudicotyledons</taxon>
        <taxon>Gunneridae</taxon>
        <taxon>Pentapetalae</taxon>
        <taxon>rosids</taxon>
        <taxon>fabids</taxon>
        <taxon>Malpighiales</taxon>
        <taxon>Salicaceae</taxon>
        <taxon>Saliceae</taxon>
        <taxon>Populus</taxon>
    </lineage>
</organism>
<dbReference type="EMBL" id="RCHU01001178">
    <property type="protein sequence ID" value="TKR71458.1"/>
    <property type="molecule type" value="Genomic_DNA"/>
</dbReference>
<dbReference type="Pfam" id="PF14223">
    <property type="entry name" value="Retrotran_gag_2"/>
    <property type="match status" value="1"/>
</dbReference>
<dbReference type="PANTHER" id="PTHR47481:SF35">
    <property type="entry name" value="ZINC FINGER, CCHC-TYPE-RELATED"/>
    <property type="match status" value="1"/>
</dbReference>